<feature type="domain" description="Thioester reductase (TE)" evidence="2">
    <location>
        <begin position="7"/>
        <end position="227"/>
    </location>
</feature>
<accession>A0A5S4FG25</accession>
<keyword evidence="4" id="KW-0378">Hydrolase</keyword>
<dbReference type="GO" id="GO:0016787">
    <property type="term" value="F:hydrolase activity"/>
    <property type="evidence" value="ECO:0007669"/>
    <property type="project" value="UniProtKB-KW"/>
</dbReference>
<dbReference type="Proteomes" id="UP000306628">
    <property type="component" value="Unassembled WGS sequence"/>
</dbReference>
<feature type="domain" description="AB hydrolase-1" evidence="3">
    <location>
        <begin position="362"/>
        <end position="612"/>
    </location>
</feature>
<dbReference type="SUPFAM" id="SSF51735">
    <property type="entry name" value="NAD(P)-binding Rossmann-fold domains"/>
    <property type="match status" value="1"/>
</dbReference>
<sequence length="620" mass="65656">MEPDTLVTGATGLVGRWLTAELLTRGRPVAATVRGAPAELRGWLREHDVDDTALTVVKADITRPGLGMSPADEAGLASVRDVFNAAAVFRFGLGREEARRANVNGALNVLRWAGTRPRLRRLVHISGYRVGVPDSLSGDELYRRYGAYEASKREGDTAVRTAAAASGIPLTVVNPANLIGHSVTGEAGQYIGLADIVEKLWTGRLPALAGTRRTFTPVVTVDHLARFLAAVPEHDHEPYSAHWVLDDATPVLPDLVALLARHLGLRPPRAILPTGLVRRLPRALTGLDPETLPFLSEDRYDTTSADAVGLSHPPVREALHRWADRLVADRFGRALPPLKGGFHLVGGAPAYLAGDRVSPGYVLLHGLPLNAESWQGVLPELDGTALVADLPGLGRSAPSAAGPAQWLEELLAPVRTRPVLVGHSAGAAFVLRYAHAHPERVAGVVLVSPYFLQRRAPWHLRVPALATLALRTASAQRLGKALLGDGLTADPPPDKAPAGTTPNEPATGTTLHEPAAGLTPSEAATGRALDDAVAQLRRPGVARRTARHLSRAQRLSERAELRALTATCPVPVRIVAGELDPLIGEAPGVPVTVVPGAGHHPQLSHPAEVAAAAMTGLRVR</sequence>
<evidence type="ECO:0000256" key="1">
    <source>
        <dbReference type="SAM" id="MobiDB-lite"/>
    </source>
</evidence>
<proteinExistence type="predicted"/>
<dbReference type="PANTHER" id="PTHR43798:SF33">
    <property type="entry name" value="HYDROLASE, PUTATIVE (AFU_ORTHOLOGUE AFUA_2G14860)-RELATED"/>
    <property type="match status" value="1"/>
</dbReference>
<name>A0A5S4FG25_9ACTN</name>
<dbReference type="OrthoDB" id="5241256at2"/>
<dbReference type="InterPro" id="IPR029058">
    <property type="entry name" value="AB_hydrolase_fold"/>
</dbReference>
<evidence type="ECO:0000313" key="4">
    <source>
        <dbReference type="EMBL" id="TMR18006.1"/>
    </source>
</evidence>
<dbReference type="InterPro" id="IPR013120">
    <property type="entry name" value="FAR_NAD-bd"/>
</dbReference>
<organism evidence="4 5">
    <name type="scientific">Nonomuraea zeae</name>
    <dbReference type="NCBI Taxonomy" id="1642303"/>
    <lineage>
        <taxon>Bacteria</taxon>
        <taxon>Bacillati</taxon>
        <taxon>Actinomycetota</taxon>
        <taxon>Actinomycetes</taxon>
        <taxon>Streptosporangiales</taxon>
        <taxon>Streptosporangiaceae</taxon>
        <taxon>Nonomuraea</taxon>
    </lineage>
</organism>
<dbReference type="InterPro" id="IPR050266">
    <property type="entry name" value="AB_hydrolase_sf"/>
</dbReference>
<gene>
    <name evidence="4" type="ORF">ETD85_53880</name>
</gene>
<dbReference type="Gene3D" id="3.40.50.1820">
    <property type="entry name" value="alpha/beta hydrolase"/>
    <property type="match status" value="1"/>
</dbReference>
<dbReference type="InterPro" id="IPR000073">
    <property type="entry name" value="AB_hydrolase_1"/>
</dbReference>
<dbReference type="Gene3D" id="3.40.50.720">
    <property type="entry name" value="NAD(P)-binding Rossmann-like Domain"/>
    <property type="match status" value="1"/>
</dbReference>
<reference evidence="4 5" key="1">
    <citation type="submission" date="2019-05" db="EMBL/GenBank/DDBJ databases">
        <title>Draft genome sequence of Nonomuraea zeae DSM 100528.</title>
        <authorList>
            <person name="Saricaoglu S."/>
            <person name="Isik K."/>
        </authorList>
    </citation>
    <scope>NUCLEOTIDE SEQUENCE [LARGE SCALE GENOMIC DNA]</scope>
    <source>
        <strain evidence="4 5">DSM 100528</strain>
    </source>
</reference>
<evidence type="ECO:0000259" key="2">
    <source>
        <dbReference type="Pfam" id="PF07993"/>
    </source>
</evidence>
<dbReference type="AlphaFoldDB" id="A0A5S4FG25"/>
<dbReference type="Pfam" id="PF12697">
    <property type="entry name" value="Abhydrolase_6"/>
    <property type="match status" value="1"/>
</dbReference>
<dbReference type="InterPro" id="IPR036291">
    <property type="entry name" value="NAD(P)-bd_dom_sf"/>
</dbReference>
<evidence type="ECO:0000313" key="5">
    <source>
        <dbReference type="Proteomes" id="UP000306628"/>
    </source>
</evidence>
<keyword evidence="5" id="KW-1185">Reference proteome</keyword>
<dbReference type="Pfam" id="PF07993">
    <property type="entry name" value="NAD_binding_4"/>
    <property type="match status" value="1"/>
</dbReference>
<dbReference type="RefSeq" id="WP_138697616.1">
    <property type="nucleotide sequence ID" value="NZ_JBHSAZ010000068.1"/>
</dbReference>
<feature type="region of interest" description="Disordered" evidence="1">
    <location>
        <begin position="483"/>
        <end position="517"/>
    </location>
</feature>
<dbReference type="SUPFAM" id="SSF53474">
    <property type="entry name" value="alpha/beta-Hydrolases"/>
    <property type="match status" value="1"/>
</dbReference>
<dbReference type="PANTHER" id="PTHR43798">
    <property type="entry name" value="MONOACYLGLYCEROL LIPASE"/>
    <property type="match status" value="1"/>
</dbReference>
<dbReference type="GO" id="GO:0016020">
    <property type="term" value="C:membrane"/>
    <property type="evidence" value="ECO:0007669"/>
    <property type="project" value="TreeGrafter"/>
</dbReference>
<evidence type="ECO:0000259" key="3">
    <source>
        <dbReference type="Pfam" id="PF12697"/>
    </source>
</evidence>
<feature type="compositionally biased region" description="Polar residues" evidence="1">
    <location>
        <begin position="500"/>
        <end position="510"/>
    </location>
</feature>
<comment type="caution">
    <text evidence="4">The sequence shown here is derived from an EMBL/GenBank/DDBJ whole genome shotgun (WGS) entry which is preliminary data.</text>
</comment>
<protein>
    <submittedName>
        <fullName evidence="4">Alpha/beta fold hydrolase</fullName>
    </submittedName>
</protein>
<dbReference type="EMBL" id="VCKX01000349">
    <property type="protein sequence ID" value="TMR18006.1"/>
    <property type="molecule type" value="Genomic_DNA"/>
</dbReference>